<sequence>MPFTPGGTDSATDRRDPELRLRTLFDRGTLRLLALRDESGVLPARGTVDGTPAVAFATDATRMGGAIGVAGCRRVVEAIDVAVRERVPVTGLWHSGGARLAEGVGSLDSAGQVFAAMVRASGRIPQISVVLGPAAGSAAYSPALTDLVIMSRGGRLVPSGTATSFADVTTEDEPAALAEARRLIRLLGHQGRLSPSDVRPGGTVGRPLDSFIQEHHYDVRPLIRALLDEPGLESHPRWAPNVVTTLGRLAGRTVGVVASNPEHLNGCLDAAAAEKAARFVRMCDALAVPLLVLVDTPGYLPDREPDAVVRRGAQLLHAFAAAVVPRVTLVTRRAYGGGYLAMNSRALGASTVFAWPAAEVAVLDPGAAVHVLHRRELAAAEPAARDALRERLIRAQVEATGGVQPALEAGVVDAVIQPDETRRRIAEALADAPPARGAHGNIPL</sequence>
<dbReference type="EMBL" id="JACHNB010000001">
    <property type="protein sequence ID" value="MBB4739583.1"/>
    <property type="molecule type" value="Genomic_DNA"/>
</dbReference>
<dbReference type="PROSITE" id="PS50989">
    <property type="entry name" value="COA_CT_CTER"/>
    <property type="match status" value="1"/>
</dbReference>
<accession>A0A7W7GWH2</accession>
<dbReference type="GO" id="GO:0009317">
    <property type="term" value="C:acetyl-CoA carboxylase complex"/>
    <property type="evidence" value="ECO:0007669"/>
    <property type="project" value="TreeGrafter"/>
</dbReference>
<dbReference type="EC" id="6.4.1.3" evidence="3"/>
<organism evidence="3 4">
    <name type="scientific">Actinoplanes octamycinicus</name>
    <dbReference type="NCBI Taxonomy" id="135948"/>
    <lineage>
        <taxon>Bacteria</taxon>
        <taxon>Bacillati</taxon>
        <taxon>Actinomycetota</taxon>
        <taxon>Actinomycetes</taxon>
        <taxon>Micromonosporales</taxon>
        <taxon>Micromonosporaceae</taxon>
        <taxon>Actinoplanes</taxon>
    </lineage>
</organism>
<dbReference type="GO" id="GO:0016740">
    <property type="term" value="F:transferase activity"/>
    <property type="evidence" value="ECO:0007669"/>
    <property type="project" value="UniProtKB-KW"/>
</dbReference>
<dbReference type="PANTHER" id="PTHR43842">
    <property type="entry name" value="PROPIONYL-COA CARBOXYLASE BETA CHAIN"/>
    <property type="match status" value="1"/>
</dbReference>
<gene>
    <name evidence="3" type="ORF">BJY16_003042</name>
</gene>
<feature type="domain" description="CoA carboxyltransferase C-terminal" evidence="2">
    <location>
        <begin position="207"/>
        <end position="431"/>
    </location>
</feature>
<evidence type="ECO:0000313" key="4">
    <source>
        <dbReference type="Proteomes" id="UP000546162"/>
    </source>
</evidence>
<dbReference type="PROSITE" id="PS50980">
    <property type="entry name" value="COA_CT_NTER"/>
    <property type="match status" value="1"/>
</dbReference>
<reference evidence="3 4" key="1">
    <citation type="submission" date="2020-08" db="EMBL/GenBank/DDBJ databases">
        <title>Sequencing the genomes of 1000 actinobacteria strains.</title>
        <authorList>
            <person name="Klenk H.-P."/>
        </authorList>
    </citation>
    <scope>NUCLEOTIDE SEQUENCE [LARGE SCALE GENOMIC DNA]</scope>
    <source>
        <strain evidence="3 4">DSM 45809</strain>
    </source>
</reference>
<dbReference type="InterPro" id="IPR034733">
    <property type="entry name" value="AcCoA_carboxyl_beta"/>
</dbReference>
<keyword evidence="4" id="KW-1185">Reference proteome</keyword>
<dbReference type="InterPro" id="IPR011762">
    <property type="entry name" value="COA_CT_N"/>
</dbReference>
<name>A0A7W7GWH2_9ACTN</name>
<dbReference type="InterPro" id="IPR029045">
    <property type="entry name" value="ClpP/crotonase-like_dom_sf"/>
</dbReference>
<keyword evidence="3" id="KW-0808">Transferase</keyword>
<evidence type="ECO:0000259" key="1">
    <source>
        <dbReference type="PROSITE" id="PS50980"/>
    </source>
</evidence>
<dbReference type="InterPro" id="IPR051047">
    <property type="entry name" value="AccD/PCCB"/>
</dbReference>
<protein>
    <submittedName>
        <fullName evidence="3">Acetyl-CoA/propionyl-CoA carboxylase carboxyl transferase subunit</fullName>
        <ecNumber evidence="3">6.4.1.2</ecNumber>
        <ecNumber evidence="3">6.4.1.3</ecNumber>
    </submittedName>
</protein>
<feature type="domain" description="CoA carboxyltransferase N-terminal" evidence="1">
    <location>
        <begin position="1"/>
        <end position="224"/>
    </location>
</feature>
<evidence type="ECO:0000313" key="3">
    <source>
        <dbReference type="EMBL" id="MBB4739583.1"/>
    </source>
</evidence>
<dbReference type="PANTHER" id="PTHR43842:SF2">
    <property type="entry name" value="PROPIONYL-COA CARBOXYLASE BETA CHAIN, MITOCHONDRIAL"/>
    <property type="match status" value="1"/>
</dbReference>
<dbReference type="AlphaFoldDB" id="A0A7W7GWH2"/>
<keyword evidence="3" id="KW-0436">Ligase</keyword>
<comment type="caution">
    <text evidence="3">The sequence shown here is derived from an EMBL/GenBank/DDBJ whole genome shotgun (WGS) entry which is preliminary data.</text>
</comment>
<dbReference type="Gene3D" id="3.90.226.10">
    <property type="entry name" value="2-enoyl-CoA Hydratase, Chain A, domain 1"/>
    <property type="match status" value="2"/>
</dbReference>
<proteinExistence type="predicted"/>
<dbReference type="EC" id="6.4.1.2" evidence="3"/>
<dbReference type="GO" id="GO:0003989">
    <property type="term" value="F:acetyl-CoA carboxylase activity"/>
    <property type="evidence" value="ECO:0007669"/>
    <property type="project" value="UniProtKB-EC"/>
</dbReference>
<dbReference type="RefSeq" id="WP_185040102.1">
    <property type="nucleotide sequence ID" value="NZ_BAABFG010000005.1"/>
</dbReference>
<dbReference type="SUPFAM" id="SSF52096">
    <property type="entry name" value="ClpP/crotonase"/>
    <property type="match status" value="2"/>
</dbReference>
<dbReference type="InterPro" id="IPR011763">
    <property type="entry name" value="COA_CT_C"/>
</dbReference>
<dbReference type="GO" id="GO:0004658">
    <property type="term" value="F:propionyl-CoA carboxylase activity"/>
    <property type="evidence" value="ECO:0007669"/>
    <property type="project" value="UniProtKB-EC"/>
</dbReference>
<dbReference type="Proteomes" id="UP000546162">
    <property type="component" value="Unassembled WGS sequence"/>
</dbReference>
<evidence type="ECO:0000259" key="2">
    <source>
        <dbReference type="PROSITE" id="PS50989"/>
    </source>
</evidence>
<dbReference type="Pfam" id="PF01039">
    <property type="entry name" value="Carboxyl_trans"/>
    <property type="match status" value="2"/>
</dbReference>